<dbReference type="eggNOG" id="KOG2817">
    <property type="taxonomic scope" value="Eukaryota"/>
</dbReference>
<evidence type="ECO:0000256" key="3">
    <source>
        <dbReference type="ARBA" id="ARBA00022723"/>
    </source>
</evidence>
<dbReference type="STRING" id="1206466.K0KDX9"/>
<dbReference type="GO" id="GO:0008270">
    <property type="term" value="F:zinc ion binding"/>
    <property type="evidence" value="ECO:0007669"/>
    <property type="project" value="UniProtKB-KW"/>
</dbReference>
<evidence type="ECO:0000256" key="1">
    <source>
        <dbReference type="ARBA" id="ARBA00004496"/>
    </source>
</evidence>
<keyword evidence="2" id="KW-0963">Cytoplasm</keyword>
<dbReference type="InParanoid" id="K0KDX9"/>
<dbReference type="GO" id="GO:0005737">
    <property type="term" value="C:cytoplasm"/>
    <property type="evidence" value="ECO:0007669"/>
    <property type="project" value="UniProtKB-SubCell"/>
</dbReference>
<dbReference type="Gene3D" id="3.30.40.10">
    <property type="entry name" value="Zinc/RING finger domain, C3HC4 (zinc finger)"/>
    <property type="match status" value="1"/>
</dbReference>
<evidence type="ECO:0000256" key="8">
    <source>
        <dbReference type="ARBA" id="ARBA00080744"/>
    </source>
</evidence>
<keyword evidence="5" id="KW-0862">Zinc</keyword>
<evidence type="ECO:0000256" key="5">
    <source>
        <dbReference type="ARBA" id="ARBA00022833"/>
    </source>
</evidence>
<dbReference type="FunFam" id="3.30.40.10:FF:000143">
    <property type="entry name" value="Regulator of gluconeogenesis Rmd5"/>
    <property type="match status" value="1"/>
</dbReference>
<evidence type="ECO:0000313" key="14">
    <source>
        <dbReference type="Proteomes" id="UP000009328"/>
    </source>
</evidence>
<dbReference type="InterPro" id="IPR044063">
    <property type="entry name" value="ZF_RING_GID"/>
</dbReference>
<organism evidence="13 14">
    <name type="scientific">Wickerhamomyces ciferrii (strain ATCC 14091 / BCRC 22168 / CBS 111 / JCM 3599 / NBRC 0793 / NRRL Y-1031 F-60-10)</name>
    <name type="common">Yeast</name>
    <name type="synonym">Pichia ciferrii</name>
    <dbReference type="NCBI Taxonomy" id="1206466"/>
    <lineage>
        <taxon>Eukaryota</taxon>
        <taxon>Fungi</taxon>
        <taxon>Dikarya</taxon>
        <taxon>Ascomycota</taxon>
        <taxon>Saccharomycotina</taxon>
        <taxon>Saccharomycetes</taxon>
        <taxon>Phaffomycetales</taxon>
        <taxon>Wickerhamomycetaceae</taxon>
        <taxon>Wickerhamomyces</taxon>
    </lineage>
</organism>
<evidence type="ECO:0000256" key="9">
    <source>
        <dbReference type="PROSITE-ProRule" id="PRU01215"/>
    </source>
</evidence>
<feature type="domain" description="RING-Gid-type" evidence="12">
    <location>
        <begin position="344"/>
        <end position="386"/>
    </location>
</feature>
<dbReference type="InterPro" id="IPR024964">
    <property type="entry name" value="CTLH/CRA"/>
</dbReference>
<keyword evidence="4 9" id="KW-0863">Zinc-finger</keyword>
<dbReference type="GO" id="GO:0043161">
    <property type="term" value="P:proteasome-mediated ubiquitin-dependent protein catabolic process"/>
    <property type="evidence" value="ECO:0007669"/>
    <property type="project" value="InterPro"/>
</dbReference>
<feature type="zinc finger region" description="RING-Gid-type" evidence="9">
    <location>
        <begin position="344"/>
        <end position="386"/>
    </location>
</feature>
<comment type="caution">
    <text evidence="13">The sequence shown here is derived from an EMBL/GenBank/DDBJ whole genome shotgun (WGS) entry which is preliminary data.</text>
</comment>
<evidence type="ECO:0000256" key="10">
    <source>
        <dbReference type="SAM" id="Coils"/>
    </source>
</evidence>
<dbReference type="Proteomes" id="UP000009328">
    <property type="component" value="Unassembled WGS sequence"/>
</dbReference>
<evidence type="ECO:0000259" key="12">
    <source>
        <dbReference type="PROSITE" id="PS51867"/>
    </source>
</evidence>
<dbReference type="InterPro" id="IPR006595">
    <property type="entry name" value="CTLH_C"/>
</dbReference>
<comment type="subcellular location">
    <subcellularLocation>
        <location evidence="1">Cytoplasm</location>
    </subcellularLocation>
</comment>
<dbReference type="AlphaFoldDB" id="K0KDX9"/>
<keyword evidence="3" id="KW-0479">Metal-binding</keyword>
<dbReference type="Pfam" id="PF10607">
    <property type="entry name" value="CTLH"/>
    <property type="match status" value="1"/>
</dbReference>
<accession>K0KDX9</accession>
<evidence type="ECO:0000256" key="2">
    <source>
        <dbReference type="ARBA" id="ARBA00022490"/>
    </source>
</evidence>
<evidence type="ECO:0000256" key="7">
    <source>
        <dbReference type="ARBA" id="ARBA00075398"/>
    </source>
</evidence>
<dbReference type="FunCoup" id="K0KDX9">
    <property type="interactions" value="610"/>
</dbReference>
<dbReference type="SUPFAM" id="SSF57850">
    <property type="entry name" value="RING/U-box"/>
    <property type="match status" value="1"/>
</dbReference>
<evidence type="ECO:0000259" key="11">
    <source>
        <dbReference type="PROSITE" id="PS50897"/>
    </source>
</evidence>
<dbReference type="PROSITE" id="PS50897">
    <property type="entry name" value="CTLH"/>
    <property type="match status" value="1"/>
</dbReference>
<dbReference type="InterPro" id="IPR037683">
    <property type="entry name" value="Rmd5_dRing"/>
</dbReference>
<protein>
    <recommendedName>
        <fullName evidence="8">GID complex catalytic subunit 2</fullName>
    </recommendedName>
    <alternativeName>
        <fullName evidence="7">Glucose-induced degradation protein 2</fullName>
    </alternativeName>
</protein>
<dbReference type="PANTHER" id="PTHR12170:SF3">
    <property type="entry name" value="GH10162P"/>
    <property type="match status" value="1"/>
</dbReference>
<evidence type="ECO:0000256" key="4">
    <source>
        <dbReference type="ARBA" id="ARBA00022771"/>
    </source>
</evidence>
<dbReference type="HOGENOM" id="CLU_020227_2_0_1"/>
<dbReference type="PROSITE" id="PS51867">
    <property type="entry name" value="ZF_RING_GID"/>
    <property type="match status" value="1"/>
</dbReference>
<dbReference type="GO" id="GO:0061630">
    <property type="term" value="F:ubiquitin protein ligase activity"/>
    <property type="evidence" value="ECO:0007669"/>
    <property type="project" value="InterPro"/>
</dbReference>
<feature type="coiled-coil region" evidence="10">
    <location>
        <begin position="25"/>
        <end position="52"/>
    </location>
</feature>
<dbReference type="Pfam" id="PF13445">
    <property type="entry name" value="zf-RING_UBOX"/>
    <property type="match status" value="1"/>
</dbReference>
<name>K0KDX9_WICCF</name>
<keyword evidence="14" id="KW-1185">Reference proteome</keyword>
<dbReference type="CDD" id="cd16652">
    <property type="entry name" value="dRING_Rmd5p-like"/>
    <property type="match status" value="1"/>
</dbReference>
<gene>
    <name evidence="13" type="ORF">BN7_2833</name>
</gene>
<evidence type="ECO:0000256" key="6">
    <source>
        <dbReference type="ARBA" id="ARBA00061136"/>
    </source>
</evidence>
<feature type="domain" description="CTLH" evidence="11">
    <location>
        <begin position="157"/>
        <end position="215"/>
    </location>
</feature>
<sequence>MSDLLELFNIELNNFKQNEHISKGLKDTRNFITKLETLEKELEAEQDEKEYNQIISEANNHHKVWESNLKSNLKNSNSTLNKFNKNILDKIYDFELNDVYIYKIDKTPSNLKLIDNAIKLHLIRNGDLDIIVDKNDDDNGNEVSNEDPRIDLSLLSKFTEMNQILKKIQNRDLSDAIQWATKNENILLTQMGSDLEFNLHKLQYLEYYHSGQIFEAVRYAKTWFPKFINSNSSNLTDVSKLMSSILFNHNDSNSPYHKLNKLSNSNFQEISILFSKKYCSVLGFSFESSIFLILLSGYISFPTFLKFIQIKHLNNKLDWTTHNELPFEINQPDFLKRFHPIFICPVSKEETTLENPPMALPCHHILSKQSLQKLSRNGGSFKCPYCPTTCIPSQCKQVNFGSI</sequence>
<dbReference type="InterPro" id="IPR045098">
    <property type="entry name" value="Fyv10_fam"/>
</dbReference>
<comment type="similarity">
    <text evidence="6">Belongs to the RMD5/GID2 family.</text>
</comment>
<dbReference type="GO" id="GO:0034657">
    <property type="term" value="C:GID complex"/>
    <property type="evidence" value="ECO:0007669"/>
    <property type="project" value="TreeGrafter"/>
</dbReference>
<reference evidence="13 14" key="1">
    <citation type="journal article" date="2012" name="Eukaryot. Cell">
        <title>Draft genome sequence of Wickerhamomyces ciferrii NRRL Y-1031 F-60-10.</title>
        <authorList>
            <person name="Schneider J."/>
            <person name="Andrea H."/>
            <person name="Blom J."/>
            <person name="Jaenicke S."/>
            <person name="Ruckert C."/>
            <person name="Schorsch C."/>
            <person name="Szczepanowski R."/>
            <person name="Farwick M."/>
            <person name="Goesmann A."/>
            <person name="Puhler A."/>
            <person name="Schaffer S."/>
            <person name="Tauch A."/>
            <person name="Kohler T."/>
            <person name="Brinkrolf K."/>
        </authorList>
    </citation>
    <scope>NUCLEOTIDE SEQUENCE [LARGE SCALE GENOMIC DNA]</scope>
    <source>
        <strain evidence="14">ATCC 14091 / BCRC 22168 / CBS 111 / JCM 3599 / NBRC 0793 / NRRL Y-1031 F-60-10</strain>
    </source>
</reference>
<proteinExistence type="inferred from homology"/>
<evidence type="ECO:0000313" key="13">
    <source>
        <dbReference type="EMBL" id="CCH43285.1"/>
    </source>
</evidence>
<dbReference type="InterPro" id="IPR027370">
    <property type="entry name" value="Znf-RING_euk"/>
</dbReference>
<dbReference type="PANTHER" id="PTHR12170">
    <property type="entry name" value="MACROPHAGE ERYTHROBLAST ATTACHER-RELATED"/>
    <property type="match status" value="1"/>
</dbReference>
<dbReference type="SMART" id="SM00668">
    <property type="entry name" value="CTLH"/>
    <property type="match status" value="1"/>
</dbReference>
<dbReference type="GO" id="GO:0005634">
    <property type="term" value="C:nucleus"/>
    <property type="evidence" value="ECO:0007669"/>
    <property type="project" value="TreeGrafter"/>
</dbReference>
<keyword evidence="10" id="KW-0175">Coiled coil</keyword>
<dbReference type="EMBL" id="CAIF01000075">
    <property type="protein sequence ID" value="CCH43285.1"/>
    <property type="molecule type" value="Genomic_DNA"/>
</dbReference>
<dbReference type="InterPro" id="IPR013083">
    <property type="entry name" value="Znf_RING/FYVE/PHD"/>
</dbReference>